<reference evidence="1" key="2">
    <citation type="submission" date="2015-03" db="UniProtKB">
        <authorList>
            <consortium name="EnsemblPlants"/>
        </authorList>
    </citation>
    <scope>IDENTIFICATION</scope>
</reference>
<sequence>MNLSTSSGRIIARDPCMHVRAKEGDKESYLVDNVEPLPILLTVLETKPILCKELDGHLSLVCRW</sequence>
<organism evidence="1">
    <name type="scientific">Oryza barthii</name>
    <dbReference type="NCBI Taxonomy" id="65489"/>
    <lineage>
        <taxon>Eukaryota</taxon>
        <taxon>Viridiplantae</taxon>
        <taxon>Streptophyta</taxon>
        <taxon>Embryophyta</taxon>
        <taxon>Tracheophyta</taxon>
        <taxon>Spermatophyta</taxon>
        <taxon>Magnoliopsida</taxon>
        <taxon>Liliopsida</taxon>
        <taxon>Poales</taxon>
        <taxon>Poaceae</taxon>
        <taxon>BOP clade</taxon>
        <taxon>Oryzoideae</taxon>
        <taxon>Oryzeae</taxon>
        <taxon>Oryzinae</taxon>
        <taxon>Oryza</taxon>
    </lineage>
</organism>
<dbReference type="HOGENOM" id="CLU_2871184_0_0_1"/>
<evidence type="ECO:0000313" key="1">
    <source>
        <dbReference type="EnsemblPlants" id="OBART05G10490.1"/>
    </source>
</evidence>
<dbReference type="Proteomes" id="UP000026960">
    <property type="component" value="Chromosome 5"/>
</dbReference>
<dbReference type="Gramene" id="OBART05G10490.1">
    <property type="protein sequence ID" value="OBART05G10490.1"/>
    <property type="gene ID" value="OBART05G10490"/>
</dbReference>
<evidence type="ECO:0000313" key="2">
    <source>
        <dbReference type="Proteomes" id="UP000026960"/>
    </source>
</evidence>
<dbReference type="PaxDb" id="65489-OBART05G10490.1"/>
<keyword evidence="2" id="KW-1185">Reference proteome</keyword>
<protein>
    <submittedName>
        <fullName evidence="1">Uncharacterized protein</fullName>
    </submittedName>
</protein>
<proteinExistence type="predicted"/>
<name>A0A0D3G5M7_9ORYZ</name>
<reference evidence="1" key="1">
    <citation type="journal article" date="2009" name="Rice">
        <title>De Novo Next Generation Sequencing of Plant Genomes.</title>
        <authorList>
            <person name="Rounsley S."/>
            <person name="Marri P.R."/>
            <person name="Yu Y."/>
            <person name="He R."/>
            <person name="Sisneros N."/>
            <person name="Goicoechea J.L."/>
            <person name="Lee S.J."/>
            <person name="Angelova A."/>
            <person name="Kudrna D."/>
            <person name="Luo M."/>
            <person name="Affourtit J."/>
            <person name="Desany B."/>
            <person name="Knight J."/>
            <person name="Niazi F."/>
            <person name="Egholm M."/>
            <person name="Wing R.A."/>
        </authorList>
    </citation>
    <scope>NUCLEOTIDE SEQUENCE [LARGE SCALE GENOMIC DNA]</scope>
    <source>
        <strain evidence="1">cv. IRGC 105608</strain>
    </source>
</reference>
<accession>A0A0D3G5M7</accession>
<dbReference type="EnsemblPlants" id="OBART05G10490.1">
    <property type="protein sequence ID" value="OBART05G10490.1"/>
    <property type="gene ID" value="OBART05G10490"/>
</dbReference>
<dbReference type="AlphaFoldDB" id="A0A0D3G5M7"/>